<dbReference type="InterPro" id="IPR027417">
    <property type="entry name" value="P-loop_NTPase"/>
</dbReference>
<evidence type="ECO:0000313" key="5">
    <source>
        <dbReference type="Proteomes" id="UP000035760"/>
    </source>
</evidence>
<accession>W6M3W9</accession>
<reference evidence="4" key="2">
    <citation type="submission" date="2014-03" db="EMBL/GenBank/DDBJ databases">
        <title>Candidatus Competibacter-lineage genomes retrieved from metagenomes reveal functional metabolic diversity.</title>
        <authorList>
            <person name="McIlroy S.J."/>
            <person name="Albertsen M."/>
            <person name="Andresen E.K."/>
            <person name="Saunders A.M."/>
            <person name="Kristiansen R."/>
            <person name="Stokholm-Bjerregaard M."/>
            <person name="Nielsen K.L."/>
            <person name="Nielsen P.H."/>
        </authorList>
    </citation>
    <scope>NUCLEOTIDE SEQUENCE</scope>
    <source>
        <strain evidence="4">Run_A_D11</strain>
    </source>
</reference>
<dbReference type="InterPro" id="IPR050678">
    <property type="entry name" value="DNA_Partitioning_ATPase"/>
</dbReference>
<evidence type="ECO:0000313" key="4">
    <source>
        <dbReference type="EMBL" id="CDI01194.1"/>
    </source>
</evidence>
<dbReference type="STRING" id="1400863.BN873_140017"/>
<dbReference type="EMBL" id="CBTJ020000019">
    <property type="protein sequence ID" value="CDI01194.1"/>
    <property type="molecule type" value="Genomic_DNA"/>
</dbReference>
<dbReference type="AlphaFoldDB" id="W6M3W9"/>
<evidence type="ECO:0000259" key="3">
    <source>
        <dbReference type="Pfam" id="PF13614"/>
    </source>
</evidence>
<dbReference type="PANTHER" id="PTHR13696">
    <property type="entry name" value="P-LOOP CONTAINING NUCLEOSIDE TRIPHOSPHATE HYDROLASE"/>
    <property type="match status" value="1"/>
</dbReference>
<protein>
    <submittedName>
        <fullName evidence="4">Chromosome partitioning protein</fullName>
    </submittedName>
</protein>
<comment type="caution">
    <text evidence="4">The sequence shown here is derived from an EMBL/GenBank/DDBJ whole genome shotgun (WGS) entry which is preliminary data.</text>
</comment>
<evidence type="ECO:0000256" key="1">
    <source>
        <dbReference type="ARBA" id="ARBA00060876"/>
    </source>
</evidence>
<feature type="domain" description="AAA" evidence="3">
    <location>
        <begin position="3"/>
        <end position="178"/>
    </location>
</feature>
<evidence type="ECO:0000256" key="2">
    <source>
        <dbReference type="SAM" id="MobiDB-lite"/>
    </source>
</evidence>
<dbReference type="RefSeq" id="WP_048670316.1">
    <property type="nucleotide sequence ID" value="NZ_CBTJ020000019.1"/>
</dbReference>
<dbReference type="SUPFAM" id="SSF52540">
    <property type="entry name" value="P-loop containing nucleoside triphosphate hydrolases"/>
    <property type="match status" value="1"/>
</dbReference>
<dbReference type="CDD" id="cd02042">
    <property type="entry name" value="ParAB_family"/>
    <property type="match status" value="1"/>
</dbReference>
<dbReference type="Gene3D" id="3.40.50.300">
    <property type="entry name" value="P-loop containing nucleotide triphosphate hydrolases"/>
    <property type="match status" value="1"/>
</dbReference>
<gene>
    <name evidence="4" type="primary">soj</name>
    <name evidence="4" type="ORF">BN873_140017</name>
</gene>
<name>W6M3W9_9GAMM</name>
<feature type="region of interest" description="Disordered" evidence="2">
    <location>
        <begin position="248"/>
        <end position="271"/>
    </location>
</feature>
<organism evidence="4 5">
    <name type="scientific">Candidatus Competibacter denitrificans Run_A_D11</name>
    <dbReference type="NCBI Taxonomy" id="1400863"/>
    <lineage>
        <taxon>Bacteria</taxon>
        <taxon>Pseudomonadati</taxon>
        <taxon>Pseudomonadota</taxon>
        <taxon>Gammaproteobacteria</taxon>
        <taxon>Candidatus Competibacteraceae</taxon>
        <taxon>Candidatus Competibacter</taxon>
    </lineage>
</organism>
<dbReference type="InterPro" id="IPR025669">
    <property type="entry name" value="AAA_dom"/>
</dbReference>
<reference evidence="4" key="1">
    <citation type="submission" date="2013-07" db="EMBL/GenBank/DDBJ databases">
        <authorList>
            <person name="McIlroy S."/>
        </authorList>
    </citation>
    <scope>NUCLEOTIDE SEQUENCE [LARGE SCALE GENOMIC DNA]</scope>
    <source>
        <strain evidence="4">Run_A_D11</strain>
    </source>
</reference>
<dbReference type="Pfam" id="PF13614">
    <property type="entry name" value="AAA_31"/>
    <property type="match status" value="1"/>
</dbReference>
<comment type="similarity">
    <text evidence="1">To B.subtilis soj.</text>
</comment>
<keyword evidence="5" id="KW-1185">Reference proteome</keyword>
<dbReference type="Proteomes" id="UP000035760">
    <property type="component" value="Unassembled WGS sequence"/>
</dbReference>
<dbReference type="PANTHER" id="PTHR13696:SF52">
    <property type="entry name" value="PARA FAMILY PROTEIN CT_582"/>
    <property type="match status" value="1"/>
</dbReference>
<dbReference type="OrthoDB" id="9815116at2"/>
<sequence>MAAIIAIANQKGGVGKTTTAVNLAACLSALRQNVLLIDLDPQGNATMGCGVDKHAVTATSYDVLLGQATLTEALQWIEKAQMQLLPANGDLTAAEINLLEAENAPGRLRTALASVEWNFDIIMIDCPPALNMLTVNALTAAQSVIVPVQCEYYALEGLSALLDTIDKVRNSTNPKLRIEGVLRTMFDPRNRLANDVSAQLLAHFGDTVFETLVPRNVRLAEAPSYGLPIIYYDDGSRGAQSYRDLAKEVRKRLRRPPPKTAATTQGTGQSA</sequence>
<proteinExistence type="predicted"/>
<dbReference type="FunFam" id="3.40.50.300:FF:000285">
    <property type="entry name" value="Sporulation initiation inhibitor Soj"/>
    <property type="match status" value="1"/>
</dbReference>
<feature type="compositionally biased region" description="Low complexity" evidence="2">
    <location>
        <begin position="260"/>
        <end position="271"/>
    </location>
</feature>